<gene>
    <name evidence="2" type="ORF">ROHU_012055</name>
</gene>
<evidence type="ECO:0000313" key="3">
    <source>
        <dbReference type="Proteomes" id="UP000290572"/>
    </source>
</evidence>
<reference evidence="2 3" key="1">
    <citation type="submission" date="2018-03" db="EMBL/GenBank/DDBJ databases">
        <title>Draft genome sequence of Rohu Carp (Labeo rohita).</title>
        <authorList>
            <person name="Das P."/>
            <person name="Kushwaha B."/>
            <person name="Joshi C.G."/>
            <person name="Kumar D."/>
            <person name="Nagpure N.S."/>
            <person name="Sahoo L."/>
            <person name="Das S.P."/>
            <person name="Bit A."/>
            <person name="Patnaik S."/>
            <person name="Meher P.K."/>
            <person name="Jayasankar P."/>
            <person name="Koringa P.G."/>
            <person name="Patel N.V."/>
            <person name="Hinsu A.T."/>
            <person name="Kumar R."/>
            <person name="Pandey M."/>
            <person name="Agarwal S."/>
            <person name="Srivastava S."/>
            <person name="Singh M."/>
            <person name="Iquebal M.A."/>
            <person name="Jaiswal S."/>
            <person name="Angadi U.B."/>
            <person name="Kumar N."/>
            <person name="Raza M."/>
            <person name="Shah T.M."/>
            <person name="Rai A."/>
            <person name="Jena J.K."/>
        </authorList>
    </citation>
    <scope>NUCLEOTIDE SEQUENCE [LARGE SCALE GENOMIC DNA]</scope>
    <source>
        <strain evidence="2">DASCIFA01</strain>
        <tissue evidence="2">Testis</tissue>
    </source>
</reference>
<organism evidence="2 3">
    <name type="scientific">Labeo rohita</name>
    <name type="common">Indian major carp</name>
    <name type="synonym">Cyprinus rohita</name>
    <dbReference type="NCBI Taxonomy" id="84645"/>
    <lineage>
        <taxon>Eukaryota</taxon>
        <taxon>Metazoa</taxon>
        <taxon>Chordata</taxon>
        <taxon>Craniata</taxon>
        <taxon>Vertebrata</taxon>
        <taxon>Euteleostomi</taxon>
        <taxon>Actinopterygii</taxon>
        <taxon>Neopterygii</taxon>
        <taxon>Teleostei</taxon>
        <taxon>Ostariophysi</taxon>
        <taxon>Cypriniformes</taxon>
        <taxon>Cyprinidae</taxon>
        <taxon>Labeoninae</taxon>
        <taxon>Labeonini</taxon>
        <taxon>Labeo</taxon>
    </lineage>
</organism>
<dbReference type="Proteomes" id="UP000290572">
    <property type="component" value="Unassembled WGS sequence"/>
</dbReference>
<comment type="caution">
    <text evidence="2">The sequence shown here is derived from an EMBL/GenBank/DDBJ whole genome shotgun (WGS) entry which is preliminary data.</text>
</comment>
<name>A0A498LNB1_LABRO</name>
<dbReference type="AlphaFoldDB" id="A0A498LNB1"/>
<protein>
    <submittedName>
        <fullName evidence="2">Uncharacterized protein</fullName>
    </submittedName>
</protein>
<dbReference type="EMBL" id="QBIY01013353">
    <property type="protein sequence ID" value="RXN07037.1"/>
    <property type="molecule type" value="Genomic_DNA"/>
</dbReference>
<keyword evidence="3" id="KW-1185">Reference proteome</keyword>
<sequence>MEEPLSIRRELPGEPPQLTSYCHYVSSAVCRSAHKSEYKTRNTKSHFGTKAPLPRNLATPGNHGKSGERHWGGEFTLENFTPISRRSTNKLSPLRNDKTALLFKANVSGKHDREQFQPMFSPFINGVRLLALASALDCCRGEVLRQERSDG</sequence>
<accession>A0A498LNB1</accession>
<feature type="region of interest" description="Disordered" evidence="1">
    <location>
        <begin position="40"/>
        <end position="72"/>
    </location>
</feature>
<evidence type="ECO:0000313" key="2">
    <source>
        <dbReference type="EMBL" id="RXN07037.1"/>
    </source>
</evidence>
<evidence type="ECO:0000256" key="1">
    <source>
        <dbReference type="SAM" id="MobiDB-lite"/>
    </source>
</evidence>
<proteinExistence type="predicted"/>